<comment type="caution">
    <text evidence="1">The sequence shown here is derived from an EMBL/GenBank/DDBJ whole genome shotgun (WGS) entry which is preliminary data.</text>
</comment>
<dbReference type="Pfam" id="PF06412">
    <property type="entry name" value="TraD"/>
    <property type="match status" value="1"/>
</dbReference>
<name>A0A5R9J3U0_9PROT</name>
<dbReference type="InterPro" id="IPR009444">
    <property type="entry name" value="Conjugal_tfr_TraD_a-type"/>
</dbReference>
<dbReference type="AlphaFoldDB" id="A0A5R9J3U0"/>
<evidence type="ECO:0000313" key="1">
    <source>
        <dbReference type="EMBL" id="TLU71167.1"/>
    </source>
</evidence>
<accession>A0A5R9J3U0</accession>
<gene>
    <name evidence="1" type="ORF">FE263_18530</name>
</gene>
<dbReference type="Proteomes" id="UP000305654">
    <property type="component" value="Unassembled WGS sequence"/>
</dbReference>
<dbReference type="OrthoDB" id="5653691at2"/>
<reference evidence="1 2" key="1">
    <citation type="submission" date="2019-05" db="EMBL/GenBank/DDBJ databases">
        <authorList>
            <person name="Pankratov T."/>
            <person name="Grouzdev D."/>
        </authorList>
    </citation>
    <scope>NUCLEOTIDE SEQUENCE [LARGE SCALE GENOMIC DNA]</scope>
    <source>
        <strain evidence="1 2">KEBCLARHB70R</strain>
    </source>
</reference>
<sequence>MGKRGPGSVAADPGQGQLVGVSKSVLRFGIDDQTPEQILALTITDRIDRHRQLKARLAEKETKIKADERKARTRRLIEAGGLLEKTGLIELDTNALYGALLSLQDAASDKAQCEKWAIVGGRAFDREAKAKARETVGFILKFPDVLPKEATTVLRASGFRFNKFLRHWEGLATPDVAEATAERFGGTASAIAATAA</sequence>
<keyword evidence="2" id="KW-1185">Reference proteome</keyword>
<dbReference type="EMBL" id="VCDI01000008">
    <property type="protein sequence ID" value="TLU71167.1"/>
    <property type="molecule type" value="Genomic_DNA"/>
</dbReference>
<protein>
    <recommendedName>
        <fullName evidence="3">Conjugal transfer protein TraD</fullName>
    </recommendedName>
</protein>
<evidence type="ECO:0008006" key="3">
    <source>
        <dbReference type="Google" id="ProtNLM"/>
    </source>
</evidence>
<organism evidence="1 2">
    <name type="scientific">Lichenicoccus roseus</name>
    <dbReference type="NCBI Taxonomy" id="2683649"/>
    <lineage>
        <taxon>Bacteria</taxon>
        <taxon>Pseudomonadati</taxon>
        <taxon>Pseudomonadota</taxon>
        <taxon>Alphaproteobacteria</taxon>
        <taxon>Acetobacterales</taxon>
        <taxon>Acetobacteraceae</taxon>
        <taxon>Lichenicoccus</taxon>
    </lineage>
</organism>
<evidence type="ECO:0000313" key="2">
    <source>
        <dbReference type="Proteomes" id="UP000305654"/>
    </source>
</evidence>
<proteinExistence type="predicted"/>